<dbReference type="EMBL" id="SGXG01000001">
    <property type="protein sequence ID" value="RZS94541.1"/>
    <property type="molecule type" value="Genomic_DNA"/>
</dbReference>
<proteinExistence type="predicted"/>
<dbReference type="AlphaFoldDB" id="A0A4Q7P3N3"/>
<gene>
    <name evidence="1" type="ORF">BC751_0039</name>
</gene>
<evidence type="ECO:0000313" key="1">
    <source>
        <dbReference type="EMBL" id="RZS94541.1"/>
    </source>
</evidence>
<evidence type="ECO:0008006" key="3">
    <source>
        <dbReference type="Google" id="ProtNLM"/>
    </source>
</evidence>
<dbReference type="RefSeq" id="WP_130273780.1">
    <property type="nucleotide sequence ID" value="NZ_SGXG01000001.1"/>
</dbReference>
<comment type="caution">
    <text evidence="1">The sequence shown here is derived from an EMBL/GenBank/DDBJ whole genome shotgun (WGS) entry which is preliminary data.</text>
</comment>
<evidence type="ECO:0000313" key="2">
    <source>
        <dbReference type="Proteomes" id="UP000292209"/>
    </source>
</evidence>
<keyword evidence="2" id="KW-1185">Reference proteome</keyword>
<dbReference type="Proteomes" id="UP000292209">
    <property type="component" value="Unassembled WGS sequence"/>
</dbReference>
<organism evidence="1 2">
    <name type="scientific">Cecembia calidifontis</name>
    <dbReference type="NCBI Taxonomy" id="1187080"/>
    <lineage>
        <taxon>Bacteria</taxon>
        <taxon>Pseudomonadati</taxon>
        <taxon>Bacteroidota</taxon>
        <taxon>Cytophagia</taxon>
        <taxon>Cytophagales</taxon>
        <taxon>Cyclobacteriaceae</taxon>
        <taxon>Cecembia</taxon>
    </lineage>
</organism>
<dbReference type="OrthoDB" id="827968at2"/>
<sequence>MRYLIWFLLIAQISCKQEQKEIVQIPHDSFKLEIIDTVFYDFPYFKFASKFKSKLLGYNPFNNDVIIFDIRSLELSYFNNFGSGPEEYLLLYNNLGFTENQEIIISGIKDFKLFDINGNFIKSFIFNRESTRAPVLKPFGIDNSIFGINLPQGMSSNPDFFRKEHDLLIEFDTEKESYNLISSFPFKKLNDLEGYYLNNGLIISDIYDKKLYLMDQNETVLRRYDLKSKKEEEPIVLDLEYFEPQLLPFGKKYTSEQLKFLSAMNSSLYDIFIQENLVFVIYDRAYTENEIQDYYKDISKMDNKNGPPIRYVLHVSDKEGNRVKNDIIIPLEFGRPIFACKDYVLTLIEGSNNNLLLKLKFS</sequence>
<accession>A0A4Q7P3N3</accession>
<reference evidence="1 2" key="1">
    <citation type="submission" date="2019-02" db="EMBL/GenBank/DDBJ databases">
        <title>Genomic Encyclopedia of Archaeal and Bacterial Type Strains, Phase II (KMG-II): from individual species to whole genera.</title>
        <authorList>
            <person name="Goeker M."/>
        </authorList>
    </citation>
    <scope>NUCLEOTIDE SEQUENCE [LARGE SCALE GENOMIC DNA]</scope>
    <source>
        <strain evidence="1 2">DSM 21411</strain>
    </source>
</reference>
<name>A0A4Q7P3N3_9BACT</name>
<protein>
    <recommendedName>
        <fullName evidence="3">6-bladed beta-propeller protein</fullName>
    </recommendedName>
</protein>